<sequence length="122" mass="13206">MWAHMLASLCSLPLFLLLPLSLFLSAHSSPSAIEGRRQVRGQAMAPCVNKQWRVVVQAEPRPYHLDVAAIAPAVAEFRCTSFYRLRACGSNLASALMMPTPSPPIRPTPPPAPSSTSLCLPL</sequence>
<evidence type="ECO:0000256" key="1">
    <source>
        <dbReference type="SAM" id="MobiDB-lite"/>
    </source>
</evidence>
<protein>
    <submittedName>
        <fullName evidence="3">Uncharacterized protein P0010B10.26</fullName>
    </submittedName>
</protein>
<dbReference type="Proteomes" id="UP000817658">
    <property type="component" value="Chromosome 1"/>
</dbReference>
<accession>Q5ZCE6</accession>
<feature type="region of interest" description="Disordered" evidence="1">
    <location>
        <begin position="99"/>
        <end position="122"/>
    </location>
</feature>
<dbReference type="EMBL" id="AP003224">
    <property type="protein sequence ID" value="BAD52851.1"/>
    <property type="molecule type" value="Genomic_DNA"/>
</dbReference>
<evidence type="ECO:0000256" key="2">
    <source>
        <dbReference type="SAM" id="SignalP"/>
    </source>
</evidence>
<reference evidence="3" key="1">
    <citation type="journal article" date="2002" name="Nature">
        <title>The genome sequence and structure of rice chromosome 1.</title>
        <authorList>
            <person name="Sasaki T."/>
            <person name="Matsumoto T."/>
            <person name="Yamamoto K."/>
            <person name="Sakata K."/>
            <person name="Baba T."/>
            <person name="Katayose Y."/>
            <person name="Wu J."/>
            <person name="Niimura Y."/>
            <person name="Cheng Z."/>
            <person name="Nagamura Y."/>
            <person name="Antonio B.A."/>
            <person name="Kanamori H."/>
            <person name="Hosokawa S."/>
            <person name="Masukawa M."/>
            <person name="Arikawa K."/>
            <person name="Chiden Y."/>
            <person name="Hayashi M."/>
            <person name="Okamoto M."/>
            <person name="Ando T."/>
            <person name="Aoki H."/>
            <person name="Arita K."/>
            <person name="Hamada M."/>
            <person name="Harada C."/>
            <person name="Hijishita S."/>
            <person name="Honda M."/>
            <person name="Ichikawa Y."/>
            <person name="Idonuma A."/>
            <person name="Iijima M."/>
            <person name="Ikeda M."/>
            <person name="Ikeno M."/>
            <person name="Itoh S."/>
            <person name="Itoh T."/>
            <person name="Itoh Y."/>
            <person name="Itoh Y."/>
            <person name="Iwabuchi A."/>
            <person name="Kamiya K."/>
            <person name="Karasawa W."/>
            <person name="Katagiri S."/>
            <person name="Kikuta A."/>
            <person name="Kobayashi N."/>
            <person name="Kono I."/>
            <person name="Machita K."/>
            <person name="Maehara T."/>
            <person name="Mizuno H."/>
            <person name="Mizubayashi T."/>
            <person name="Mukai Y."/>
            <person name="Nagasaki H."/>
            <person name="Nakashima M."/>
            <person name="Nakama Y."/>
            <person name="Nakamichi Y."/>
            <person name="Nakamura M."/>
            <person name="Namiki N."/>
            <person name="Negishi M."/>
            <person name="Ohta I."/>
            <person name="Ono N."/>
            <person name="Saji S."/>
            <person name="Sakai K."/>
            <person name="Shibata M."/>
            <person name="Shimokawa T."/>
            <person name="Shomura A."/>
            <person name="Song J."/>
            <person name="Takazaki Y."/>
            <person name="Terasawa K."/>
            <person name="Tsuji K."/>
            <person name="Waki K."/>
            <person name="Yamagata H."/>
            <person name="Yamane H."/>
            <person name="Yoshiki S."/>
            <person name="Yoshihara R."/>
            <person name="Yukawa K."/>
            <person name="Zhong H."/>
            <person name="Iwama H."/>
            <person name="Endo T."/>
            <person name="Ito H."/>
            <person name="Hahn J.H."/>
            <person name="Kim H.I."/>
            <person name="Eun M.Y."/>
            <person name="Yano M."/>
            <person name="Jiang J."/>
            <person name="Gojobori T."/>
        </authorList>
    </citation>
    <scope>NUCLEOTIDE SEQUENCE [LARGE SCALE GENOMIC DNA]</scope>
</reference>
<organism evidence="3">
    <name type="scientific">Oryza sativa subsp. japonica</name>
    <name type="common">Rice</name>
    <dbReference type="NCBI Taxonomy" id="39947"/>
    <lineage>
        <taxon>Eukaryota</taxon>
        <taxon>Viridiplantae</taxon>
        <taxon>Streptophyta</taxon>
        <taxon>Embryophyta</taxon>
        <taxon>Tracheophyta</taxon>
        <taxon>Spermatophyta</taxon>
        <taxon>Magnoliopsida</taxon>
        <taxon>Liliopsida</taxon>
        <taxon>Poales</taxon>
        <taxon>Poaceae</taxon>
        <taxon>BOP clade</taxon>
        <taxon>Oryzoideae</taxon>
        <taxon>Oryzeae</taxon>
        <taxon>Oryzinae</taxon>
        <taxon>Oryza</taxon>
        <taxon>Oryza sativa</taxon>
    </lineage>
</organism>
<feature type="chain" id="PRO_5004265747" evidence="2">
    <location>
        <begin position="29"/>
        <end position="122"/>
    </location>
</feature>
<gene>
    <name evidence="3" type="primary">P0010B10.26</name>
</gene>
<name>Q5ZCE6_ORYSJ</name>
<feature type="compositionally biased region" description="Pro residues" evidence="1">
    <location>
        <begin position="100"/>
        <end position="113"/>
    </location>
</feature>
<dbReference type="AlphaFoldDB" id="Q5ZCE6"/>
<evidence type="ECO:0000313" key="3">
    <source>
        <dbReference type="EMBL" id="BAD52851.1"/>
    </source>
</evidence>
<keyword evidence="2" id="KW-0732">Signal</keyword>
<proteinExistence type="predicted"/>
<feature type="signal peptide" evidence="2">
    <location>
        <begin position="1"/>
        <end position="28"/>
    </location>
</feature>